<sequence>MKVAIFLLLAFFVAVTVAGPTKVDSNNVGDIVTVGVNADLKIKSKIDQDIINVIVALLNDQSTRIG</sequence>
<feature type="chain" id="PRO_5013312178" evidence="1">
    <location>
        <begin position="19"/>
        <end position="66"/>
    </location>
</feature>
<dbReference type="EMBL" id="CVRI01000061">
    <property type="protein sequence ID" value="CRL04164.1"/>
    <property type="molecule type" value="Genomic_DNA"/>
</dbReference>
<keyword evidence="1" id="KW-0732">Signal</keyword>
<feature type="signal peptide" evidence="1">
    <location>
        <begin position="1"/>
        <end position="18"/>
    </location>
</feature>
<dbReference type="OrthoDB" id="7790507at2759"/>
<protein>
    <submittedName>
        <fullName evidence="2">CLUMA_CG017275, isoform A</fullName>
    </submittedName>
</protein>
<proteinExistence type="predicted"/>
<keyword evidence="3" id="KW-1185">Reference proteome</keyword>
<name>A0A1J1IX81_9DIPT</name>
<dbReference type="AlphaFoldDB" id="A0A1J1IX81"/>
<evidence type="ECO:0000313" key="3">
    <source>
        <dbReference type="Proteomes" id="UP000183832"/>
    </source>
</evidence>
<evidence type="ECO:0000313" key="2">
    <source>
        <dbReference type="EMBL" id="CRL04164.1"/>
    </source>
</evidence>
<evidence type="ECO:0000256" key="1">
    <source>
        <dbReference type="SAM" id="SignalP"/>
    </source>
</evidence>
<gene>
    <name evidence="2" type="ORF">CLUMA_CG017275</name>
</gene>
<organism evidence="2 3">
    <name type="scientific">Clunio marinus</name>
    <dbReference type="NCBI Taxonomy" id="568069"/>
    <lineage>
        <taxon>Eukaryota</taxon>
        <taxon>Metazoa</taxon>
        <taxon>Ecdysozoa</taxon>
        <taxon>Arthropoda</taxon>
        <taxon>Hexapoda</taxon>
        <taxon>Insecta</taxon>
        <taxon>Pterygota</taxon>
        <taxon>Neoptera</taxon>
        <taxon>Endopterygota</taxon>
        <taxon>Diptera</taxon>
        <taxon>Nematocera</taxon>
        <taxon>Chironomoidea</taxon>
        <taxon>Chironomidae</taxon>
        <taxon>Clunio</taxon>
    </lineage>
</organism>
<dbReference type="Proteomes" id="UP000183832">
    <property type="component" value="Unassembled WGS sequence"/>
</dbReference>
<reference evidence="2 3" key="1">
    <citation type="submission" date="2015-04" db="EMBL/GenBank/DDBJ databases">
        <authorList>
            <person name="Syromyatnikov M.Y."/>
            <person name="Popov V.N."/>
        </authorList>
    </citation>
    <scope>NUCLEOTIDE SEQUENCE [LARGE SCALE GENOMIC DNA]</scope>
</reference>
<accession>A0A1J1IX81</accession>